<protein>
    <submittedName>
        <fullName evidence="3">Glycosyltransferase family 9 protein</fullName>
    </submittedName>
</protein>
<proteinExistence type="predicted"/>
<keyword evidence="1" id="KW-0328">Glycosyltransferase</keyword>
<accession>A0ABT7BU65</accession>
<dbReference type="EMBL" id="JAQOSQ010000004">
    <property type="protein sequence ID" value="MDJ1182726.1"/>
    <property type="molecule type" value="Genomic_DNA"/>
</dbReference>
<dbReference type="Gene3D" id="3.40.50.2000">
    <property type="entry name" value="Glycogen Phosphorylase B"/>
    <property type="match status" value="2"/>
</dbReference>
<gene>
    <name evidence="3" type="ORF">PMH09_05910</name>
</gene>
<dbReference type="Proteomes" id="UP001232992">
    <property type="component" value="Unassembled WGS sequence"/>
</dbReference>
<dbReference type="InterPro" id="IPR002201">
    <property type="entry name" value="Glyco_trans_9"/>
</dbReference>
<comment type="caution">
    <text evidence="3">The sequence shown here is derived from an EMBL/GenBank/DDBJ whole genome shotgun (WGS) entry which is preliminary data.</text>
</comment>
<dbReference type="CDD" id="cd03789">
    <property type="entry name" value="GT9_LPS_heptosyltransferase"/>
    <property type="match status" value="1"/>
</dbReference>
<dbReference type="PANTHER" id="PTHR30160:SF7">
    <property type="entry name" value="ADP-HEPTOSE--LPS HEPTOSYLTRANSFERASE 2"/>
    <property type="match status" value="1"/>
</dbReference>
<keyword evidence="4" id="KW-1185">Reference proteome</keyword>
<dbReference type="Pfam" id="PF01075">
    <property type="entry name" value="Glyco_transf_9"/>
    <property type="match status" value="1"/>
</dbReference>
<organism evidence="3 4">
    <name type="scientific">Roseofilum casamattae BLCC-M143</name>
    <dbReference type="NCBI Taxonomy" id="3022442"/>
    <lineage>
        <taxon>Bacteria</taxon>
        <taxon>Bacillati</taxon>
        <taxon>Cyanobacteriota</taxon>
        <taxon>Cyanophyceae</taxon>
        <taxon>Desertifilales</taxon>
        <taxon>Desertifilaceae</taxon>
        <taxon>Roseofilum</taxon>
        <taxon>Roseofilum casamattae</taxon>
    </lineage>
</organism>
<evidence type="ECO:0000313" key="4">
    <source>
        <dbReference type="Proteomes" id="UP001232992"/>
    </source>
</evidence>
<evidence type="ECO:0000313" key="3">
    <source>
        <dbReference type="EMBL" id="MDJ1182726.1"/>
    </source>
</evidence>
<evidence type="ECO:0000256" key="2">
    <source>
        <dbReference type="ARBA" id="ARBA00022679"/>
    </source>
</evidence>
<sequence>MKVVALVPGGIGDQILFFPTLDRLKQSYPEAEIDAIVEPRSKGAYRVNQSVRRVIPFDFKDRNSPADWGNLLGILRDREYEVAISLGQRWAVGLLLWLTGIPTRISYEGPGSMFLTHPIPLKTEQYAVHMYYDLLAGLKIPDPCPDLSIAIPKKDLEWAESEQAKLGLTDTGYVLIHGGSSQLAKTKGIDKIYPVERWQAIAKQLQEKQPDLPLVVLKGPEDEAFVEQLLQVCPSLKVTSPPDIGKLAATIAGANLMLCTDSAPMHLSVAVKTFTIALFGPTNPQKLLPVSDKFIGIASPTGKMADIPAQAIVDRILG</sequence>
<evidence type="ECO:0000256" key="1">
    <source>
        <dbReference type="ARBA" id="ARBA00022676"/>
    </source>
</evidence>
<dbReference type="PANTHER" id="PTHR30160">
    <property type="entry name" value="TETRAACYLDISACCHARIDE 4'-KINASE-RELATED"/>
    <property type="match status" value="1"/>
</dbReference>
<reference evidence="3 4" key="1">
    <citation type="submission" date="2023-01" db="EMBL/GenBank/DDBJ databases">
        <title>Novel diversity within Roseofilum (Cyanobacteria; Desertifilaceae) from marine benthic mats with descriptions of four novel species.</title>
        <authorList>
            <person name="Wang Y."/>
            <person name="Berthold D.E."/>
            <person name="Hu J."/>
            <person name="Lefler F.W."/>
            <person name="Laughinghouse H.D. IV."/>
        </authorList>
    </citation>
    <scope>NUCLEOTIDE SEQUENCE [LARGE SCALE GENOMIC DNA]</scope>
    <source>
        <strain evidence="3 4">BLCC-M143</strain>
    </source>
</reference>
<name>A0ABT7BU65_9CYAN</name>
<dbReference type="InterPro" id="IPR051199">
    <property type="entry name" value="LPS_LOS_Heptosyltrfase"/>
</dbReference>
<dbReference type="RefSeq" id="WP_283757379.1">
    <property type="nucleotide sequence ID" value="NZ_JAQOSQ010000004.1"/>
</dbReference>
<keyword evidence="2" id="KW-0808">Transferase</keyword>
<dbReference type="SUPFAM" id="SSF53756">
    <property type="entry name" value="UDP-Glycosyltransferase/glycogen phosphorylase"/>
    <property type="match status" value="1"/>
</dbReference>